<sequence>MRVSALLFLTWMVVTWPVPADACSCIFGSGDLATNLREALDSADAVFHGRVVSVERSGGFLGLFGRGSPEATFEVIERFKGSLGTKVVLPSSLGGGSCESQFKTGDEYLVYAFMDEGHLVTTLCSRTRPITPSTRRKVELDWLRTGRLPLVPVALQRETVQCQTCNLDTVTSNLVGLPPGNTCNLGLQDPEAAIALREGRPFWTGGYYNWDDPTRMTAVGLSRELRPFELIQTPDASTDETCRQRVSLRWCERLEASSAKARGQPELRCINPGPEQEVCDETKSRTAVWGPKESLQTATCTWNTPDMPTCELQKELQPLAEKAPTSPLLVCSPANGLLGTYRCRVVAGDAAP</sequence>
<dbReference type="SUPFAM" id="SSF50242">
    <property type="entry name" value="TIMP-like"/>
    <property type="match status" value="1"/>
</dbReference>
<dbReference type="Gene3D" id="2.40.50.120">
    <property type="match status" value="1"/>
</dbReference>
<dbReference type="Proteomes" id="UP001207654">
    <property type="component" value="Unassembled WGS sequence"/>
</dbReference>
<name>A0ABT3ZZZ1_9BACT</name>
<evidence type="ECO:0000313" key="3">
    <source>
        <dbReference type="Proteomes" id="UP001207654"/>
    </source>
</evidence>
<accession>A0ABT3ZZZ1</accession>
<keyword evidence="3" id="KW-1185">Reference proteome</keyword>
<feature type="chain" id="PRO_5047530365" description="Lipoprotein" evidence="1">
    <location>
        <begin position="21"/>
        <end position="352"/>
    </location>
</feature>
<dbReference type="InterPro" id="IPR008993">
    <property type="entry name" value="TIMP-like_OB-fold"/>
</dbReference>
<evidence type="ECO:0008006" key="4">
    <source>
        <dbReference type="Google" id="ProtNLM"/>
    </source>
</evidence>
<dbReference type="RefSeq" id="WP_267533902.1">
    <property type="nucleotide sequence ID" value="NZ_JAPNKA010000001.1"/>
</dbReference>
<comment type="caution">
    <text evidence="2">The sequence shown here is derived from an EMBL/GenBank/DDBJ whole genome shotgun (WGS) entry which is preliminary data.</text>
</comment>
<dbReference type="EMBL" id="JAPNKA010000001">
    <property type="protein sequence ID" value="MCY1074950.1"/>
    <property type="molecule type" value="Genomic_DNA"/>
</dbReference>
<reference evidence="2 3" key="1">
    <citation type="submission" date="2022-11" db="EMBL/GenBank/DDBJ databases">
        <title>Minimal conservation of predation-associated metabolite biosynthetic gene clusters underscores biosynthetic potential of Myxococcota including descriptions for ten novel species: Archangium lansinium sp. nov., Myxococcus landrumus sp. nov., Nannocystis bai.</title>
        <authorList>
            <person name="Ahearne A."/>
            <person name="Stevens C."/>
            <person name="Phillips K."/>
        </authorList>
    </citation>
    <scope>NUCLEOTIDE SEQUENCE [LARGE SCALE GENOMIC DNA]</scope>
    <source>
        <strain evidence="2 3">MIWBW</strain>
    </source>
</reference>
<feature type="signal peptide" evidence="1">
    <location>
        <begin position="1"/>
        <end position="20"/>
    </location>
</feature>
<proteinExistence type="predicted"/>
<evidence type="ECO:0000313" key="2">
    <source>
        <dbReference type="EMBL" id="MCY1074950.1"/>
    </source>
</evidence>
<gene>
    <name evidence="2" type="ORF">OV287_10645</name>
</gene>
<keyword evidence="1" id="KW-0732">Signal</keyword>
<protein>
    <recommendedName>
        <fullName evidence="4">Lipoprotein</fullName>
    </recommendedName>
</protein>
<evidence type="ECO:0000256" key="1">
    <source>
        <dbReference type="SAM" id="SignalP"/>
    </source>
</evidence>
<organism evidence="2 3">
    <name type="scientific">Archangium lansingense</name>
    <dbReference type="NCBI Taxonomy" id="2995310"/>
    <lineage>
        <taxon>Bacteria</taxon>
        <taxon>Pseudomonadati</taxon>
        <taxon>Myxococcota</taxon>
        <taxon>Myxococcia</taxon>
        <taxon>Myxococcales</taxon>
        <taxon>Cystobacterineae</taxon>
        <taxon>Archangiaceae</taxon>
        <taxon>Archangium</taxon>
    </lineage>
</organism>